<dbReference type="AlphaFoldDB" id="A0A9P1ITN8"/>
<proteinExistence type="predicted"/>
<evidence type="ECO:0000313" key="3">
    <source>
        <dbReference type="EMBL" id="CAI5451022.1"/>
    </source>
</evidence>
<dbReference type="InterPro" id="IPR028150">
    <property type="entry name" value="Lustrin_cystein"/>
</dbReference>
<accession>A0A9P1ITN8</accession>
<evidence type="ECO:0000313" key="4">
    <source>
        <dbReference type="Proteomes" id="UP001152747"/>
    </source>
</evidence>
<dbReference type="Pfam" id="PF01683">
    <property type="entry name" value="EB"/>
    <property type="match status" value="1"/>
</dbReference>
<dbReference type="Pfam" id="PF14625">
    <property type="entry name" value="Lustrin_cystein"/>
    <property type="match status" value="2"/>
</dbReference>
<evidence type="ECO:0000256" key="1">
    <source>
        <dbReference type="SAM" id="SignalP"/>
    </source>
</evidence>
<dbReference type="InterPro" id="IPR006149">
    <property type="entry name" value="EB_dom"/>
</dbReference>
<dbReference type="OrthoDB" id="5853212at2759"/>
<feature type="chain" id="PRO_5040389377" description="EB domain-containing protein" evidence="1">
    <location>
        <begin position="19"/>
        <end position="609"/>
    </location>
</feature>
<comment type="caution">
    <text evidence="3">The sequence shown here is derived from an EMBL/GenBank/DDBJ whole genome shotgun (WGS) entry which is preliminary data.</text>
</comment>
<keyword evidence="1" id="KW-0732">Signal</keyword>
<evidence type="ECO:0000259" key="2">
    <source>
        <dbReference type="Pfam" id="PF01683"/>
    </source>
</evidence>
<organism evidence="3 4">
    <name type="scientific">Caenorhabditis angaria</name>
    <dbReference type="NCBI Taxonomy" id="860376"/>
    <lineage>
        <taxon>Eukaryota</taxon>
        <taxon>Metazoa</taxon>
        <taxon>Ecdysozoa</taxon>
        <taxon>Nematoda</taxon>
        <taxon>Chromadorea</taxon>
        <taxon>Rhabditida</taxon>
        <taxon>Rhabditina</taxon>
        <taxon>Rhabditomorpha</taxon>
        <taxon>Rhabditoidea</taxon>
        <taxon>Rhabditidae</taxon>
        <taxon>Peloderinae</taxon>
        <taxon>Caenorhabditis</taxon>
    </lineage>
</organism>
<dbReference type="Proteomes" id="UP001152747">
    <property type="component" value="Unassembled WGS sequence"/>
</dbReference>
<dbReference type="InterPro" id="IPR006150">
    <property type="entry name" value="Cys_repeat_1"/>
</dbReference>
<gene>
    <name evidence="3" type="ORF">CAMP_LOCUS13659</name>
</gene>
<dbReference type="EMBL" id="CANHGI010000005">
    <property type="protein sequence ID" value="CAI5451022.1"/>
    <property type="molecule type" value="Genomic_DNA"/>
</dbReference>
<feature type="signal peptide" evidence="1">
    <location>
        <begin position="1"/>
        <end position="18"/>
    </location>
</feature>
<feature type="domain" description="EB" evidence="2">
    <location>
        <begin position="437"/>
        <end position="499"/>
    </location>
</feature>
<protein>
    <recommendedName>
        <fullName evidence="2">EB domain-containing protein</fullName>
    </recommendedName>
</protein>
<reference evidence="3" key="1">
    <citation type="submission" date="2022-11" db="EMBL/GenBank/DDBJ databases">
        <authorList>
            <person name="Kikuchi T."/>
        </authorList>
    </citation>
    <scope>NUCLEOTIDE SEQUENCE</scope>
    <source>
        <strain evidence="3">PS1010</strain>
    </source>
</reference>
<keyword evidence="4" id="KW-1185">Reference proteome</keyword>
<name>A0A9P1ITN8_9PELO</name>
<dbReference type="SMART" id="SM00289">
    <property type="entry name" value="WR1"/>
    <property type="match status" value="6"/>
</dbReference>
<sequence>MNIFIIFCLFFGFTVGYAGRACTHSLQCERGTFCNEGACRKDTCSSDSNCEAGEECRPGNVNGRQKSGCFLVTTISTSADYCPGGALVLSSLGSITQCDLSSQCPSTHICNPIHGVCCTKLPTCPKTRKTMLNFITGKPIMCQFKNGRIMPCPESGYCEQTTGFCCGNQEIPEVPKSNKGLEKLSEKPWRGEICQPVTGCSGGAACICGGRGGTLCKCECSGEFGYTVAADGKTCQRVRRRLKEKCRTDMECSAAFSECSSGGCRCKRGFKRNGDGGCEPIEYRCVNKGTVLKKNEKIVTCHLKHTTLRSVFKSLKVTKTNETDDETFEKLMKGITLDLANNETMFDSSSISDRDDCPSDHYCVPVFDDSSRPGYYQGFCCPSPTEIRPTCPVGEAHESSYPPDYGCSNCPGDYYCHRDAVSTEKTICCPKPCVSLEDIYHEGQCYSTAYYGDSCHISAQCSYSKSIDHSEEYAEISKLECLKNICSCPAGFSFADGTCKRIMCSIGLRGEPSVDKSGQLIRCGRSSDCSMGHMCDPNTHVCCKGTNRCPKDYVETGELCTDDNCRGVNEICEWTKNGKTKICCTYDDEYSLLQYPSDNLNSSSTISVF</sequence>